<comment type="caution">
    <text evidence="1">The sequence shown here is derived from an EMBL/GenBank/DDBJ whole genome shotgun (WGS) entry which is preliminary data.</text>
</comment>
<accession>A0A7J7FRH2</accession>
<reference evidence="1 2" key="2">
    <citation type="submission" date="2020-07" db="EMBL/GenBank/DDBJ databases">
        <title>Genome assembly of wild tea tree DASZ reveals pedigree and selection history of tea varieties.</title>
        <authorList>
            <person name="Zhang W."/>
        </authorList>
    </citation>
    <scope>NUCLEOTIDE SEQUENCE [LARGE SCALE GENOMIC DNA]</scope>
    <source>
        <strain evidence="2">cv. G240</strain>
        <tissue evidence="1">Leaf</tissue>
    </source>
</reference>
<name>A0A7J7FRH2_CAMSI</name>
<evidence type="ECO:0000313" key="2">
    <source>
        <dbReference type="Proteomes" id="UP000593564"/>
    </source>
</evidence>
<dbReference type="EMBL" id="JACBKZ010000015">
    <property type="protein sequence ID" value="KAF5930657.1"/>
    <property type="molecule type" value="Genomic_DNA"/>
</dbReference>
<gene>
    <name evidence="1" type="ORF">HYC85_031530</name>
</gene>
<proteinExistence type="predicted"/>
<keyword evidence="2" id="KW-1185">Reference proteome</keyword>
<dbReference type="Proteomes" id="UP000593564">
    <property type="component" value="Unassembled WGS sequence"/>
</dbReference>
<dbReference type="AlphaFoldDB" id="A0A7J7FRH2"/>
<organism evidence="1 2">
    <name type="scientific">Camellia sinensis</name>
    <name type="common">Tea plant</name>
    <name type="synonym">Thea sinensis</name>
    <dbReference type="NCBI Taxonomy" id="4442"/>
    <lineage>
        <taxon>Eukaryota</taxon>
        <taxon>Viridiplantae</taxon>
        <taxon>Streptophyta</taxon>
        <taxon>Embryophyta</taxon>
        <taxon>Tracheophyta</taxon>
        <taxon>Spermatophyta</taxon>
        <taxon>Magnoliopsida</taxon>
        <taxon>eudicotyledons</taxon>
        <taxon>Gunneridae</taxon>
        <taxon>Pentapetalae</taxon>
        <taxon>asterids</taxon>
        <taxon>Ericales</taxon>
        <taxon>Theaceae</taxon>
        <taxon>Camellia</taxon>
    </lineage>
</organism>
<reference evidence="2" key="1">
    <citation type="journal article" date="2020" name="Nat. Commun.">
        <title>Genome assembly of wild tea tree DASZ reveals pedigree and selection history of tea varieties.</title>
        <authorList>
            <person name="Zhang W."/>
            <person name="Zhang Y."/>
            <person name="Qiu H."/>
            <person name="Guo Y."/>
            <person name="Wan H."/>
            <person name="Zhang X."/>
            <person name="Scossa F."/>
            <person name="Alseekh S."/>
            <person name="Zhang Q."/>
            <person name="Wang P."/>
            <person name="Xu L."/>
            <person name="Schmidt M.H."/>
            <person name="Jia X."/>
            <person name="Li D."/>
            <person name="Zhu A."/>
            <person name="Guo F."/>
            <person name="Chen W."/>
            <person name="Ni D."/>
            <person name="Usadel B."/>
            <person name="Fernie A.R."/>
            <person name="Wen W."/>
        </authorList>
    </citation>
    <scope>NUCLEOTIDE SEQUENCE [LARGE SCALE GENOMIC DNA]</scope>
    <source>
        <strain evidence="2">cv. G240</strain>
    </source>
</reference>
<protein>
    <submittedName>
        <fullName evidence="1">Uncharacterized protein</fullName>
    </submittedName>
</protein>
<sequence length="209" mass="23917">MKVCSMESLSVAGGFGSNQYEVLSLDSSSARAIAILKFDYEHHRLQSQKNHRILQNLLQLRDLSQWWCSVYDLSLWIWNSSSSSSLIRGQCFRSFVLQSQNSTISLDGRTKYSLDPVLYLEKPGGIIALLDEAWFYDINSIGSGIWCKRYRIYDEQSYDELLKEASLASTKGFGEIYGVNCSMTHEDLIVFHGEKWSKTETHGFKQGKR</sequence>
<evidence type="ECO:0000313" key="1">
    <source>
        <dbReference type="EMBL" id="KAF5930657.1"/>
    </source>
</evidence>